<sequence>MEPSKGMETSEGSYDYTQDKFDLRLWATSDHIQGSPTYQHLGTNEYDEFEPIGAGLNTSLGHANLWSPSFIPCSGLAHPPDAQIPILQERNIYEPPVYLHPTHQLVSTGIRFSAPSQLPLFNAASGSSHDPKNSDSFGAILTENDDEAIVDMADLTNATDTKVVKVYPCILDEHCSYTASSKRDLLRHLQSDKHGKDYVQGLPSWDRSYCEVPGCKFADEGFSRRDNMLRHMLKVHGIELDKEKPGPKKNVGR</sequence>
<dbReference type="Gene3D" id="3.30.160.60">
    <property type="entry name" value="Classic Zinc Finger"/>
    <property type="match status" value="1"/>
</dbReference>
<gene>
    <name evidence="2" type="ORF">E0Z10_g7868</name>
</gene>
<keyword evidence="3" id="KW-1185">Reference proteome</keyword>
<evidence type="ECO:0000259" key="1">
    <source>
        <dbReference type="SMART" id="SM00355"/>
    </source>
</evidence>
<dbReference type="OrthoDB" id="4772544at2759"/>
<dbReference type="AlphaFoldDB" id="A0A4Z0YTU6"/>
<feature type="domain" description="C2H2-type" evidence="1">
    <location>
        <begin position="208"/>
        <end position="236"/>
    </location>
</feature>
<dbReference type="InterPro" id="IPR013087">
    <property type="entry name" value="Znf_C2H2_type"/>
</dbReference>
<dbReference type="SMART" id="SM00355">
    <property type="entry name" value="ZnF_C2H2"/>
    <property type="match status" value="2"/>
</dbReference>
<evidence type="ECO:0000313" key="3">
    <source>
        <dbReference type="Proteomes" id="UP000297716"/>
    </source>
</evidence>
<name>A0A4Z0YTU6_9PEZI</name>
<feature type="domain" description="C2H2-type" evidence="1">
    <location>
        <begin position="167"/>
        <end position="194"/>
    </location>
</feature>
<dbReference type="EMBL" id="SKBN01000196">
    <property type="protein sequence ID" value="TGJ80896.1"/>
    <property type="molecule type" value="Genomic_DNA"/>
</dbReference>
<comment type="caution">
    <text evidence="2">The sequence shown here is derived from an EMBL/GenBank/DDBJ whole genome shotgun (WGS) entry which is preliminary data.</text>
</comment>
<reference evidence="2 3" key="1">
    <citation type="submission" date="2019-03" db="EMBL/GenBank/DDBJ databases">
        <title>Draft genome sequence of Xylaria hypoxylon DSM 108379, a ubiquitous saprotrophic-parasitic fungi on hardwood.</title>
        <authorList>
            <person name="Buettner E."/>
            <person name="Leonhardt S."/>
            <person name="Gebauer A.M."/>
            <person name="Liers C."/>
            <person name="Hofrichter M."/>
            <person name="Kellner H."/>
        </authorList>
    </citation>
    <scope>NUCLEOTIDE SEQUENCE [LARGE SCALE GENOMIC DNA]</scope>
    <source>
        <strain evidence="2 3">DSM 108379</strain>
    </source>
</reference>
<evidence type="ECO:0000313" key="2">
    <source>
        <dbReference type="EMBL" id="TGJ80896.1"/>
    </source>
</evidence>
<proteinExistence type="predicted"/>
<protein>
    <recommendedName>
        <fullName evidence="1">C2H2-type domain-containing protein</fullName>
    </recommendedName>
</protein>
<organism evidence="2 3">
    <name type="scientific">Xylaria hypoxylon</name>
    <dbReference type="NCBI Taxonomy" id="37992"/>
    <lineage>
        <taxon>Eukaryota</taxon>
        <taxon>Fungi</taxon>
        <taxon>Dikarya</taxon>
        <taxon>Ascomycota</taxon>
        <taxon>Pezizomycotina</taxon>
        <taxon>Sordariomycetes</taxon>
        <taxon>Xylariomycetidae</taxon>
        <taxon>Xylariales</taxon>
        <taxon>Xylariaceae</taxon>
        <taxon>Xylaria</taxon>
    </lineage>
</organism>
<accession>A0A4Z0YTU6</accession>
<dbReference type="Proteomes" id="UP000297716">
    <property type="component" value="Unassembled WGS sequence"/>
</dbReference>